<keyword evidence="1" id="KW-0472">Membrane</keyword>
<feature type="transmembrane region" description="Helical" evidence="1">
    <location>
        <begin position="119"/>
        <end position="140"/>
    </location>
</feature>
<proteinExistence type="predicted"/>
<name>A0A8X6EXV8_TRICU</name>
<evidence type="ECO:0000256" key="1">
    <source>
        <dbReference type="SAM" id="Phobius"/>
    </source>
</evidence>
<dbReference type="AlphaFoldDB" id="A0A8X6EXV8"/>
<dbReference type="Proteomes" id="UP000887116">
    <property type="component" value="Unassembled WGS sequence"/>
</dbReference>
<accession>A0A8X6EXV8</accession>
<dbReference type="OrthoDB" id="10311577at2759"/>
<dbReference type="EMBL" id="BMAO01000254">
    <property type="protein sequence ID" value="GFQ65530.1"/>
    <property type="molecule type" value="Genomic_DNA"/>
</dbReference>
<keyword evidence="3" id="KW-1185">Reference proteome</keyword>
<sequence length="160" mass="18620">MASDLKFDSFASQLFGTYWHETGLLSEKIKVSSLYPEEYLLDPENADIYEDSHYTAVFFKHIFYHCVYYDELSKLQAQFEPLPSYISDYIFRTCRRDDLFGDLSIFELLLISCAFVADLSYFCITTLGAIMMYFVLFMYAGQCISMNIKNSFINREDGAS</sequence>
<protein>
    <submittedName>
        <fullName evidence="2">Uncharacterized protein</fullName>
    </submittedName>
</protein>
<reference evidence="2" key="1">
    <citation type="submission" date="2020-07" db="EMBL/GenBank/DDBJ databases">
        <title>Multicomponent nature underlies the extraordinary mechanical properties of spider dragline silk.</title>
        <authorList>
            <person name="Kono N."/>
            <person name="Nakamura H."/>
            <person name="Mori M."/>
            <person name="Yoshida Y."/>
            <person name="Ohtoshi R."/>
            <person name="Malay A.D."/>
            <person name="Moran D.A.P."/>
            <person name="Tomita M."/>
            <person name="Numata K."/>
            <person name="Arakawa K."/>
        </authorList>
    </citation>
    <scope>NUCLEOTIDE SEQUENCE</scope>
</reference>
<evidence type="ECO:0000313" key="3">
    <source>
        <dbReference type="Proteomes" id="UP000887116"/>
    </source>
</evidence>
<keyword evidence="1" id="KW-1133">Transmembrane helix</keyword>
<evidence type="ECO:0000313" key="2">
    <source>
        <dbReference type="EMBL" id="GFQ65530.1"/>
    </source>
</evidence>
<comment type="caution">
    <text evidence="2">The sequence shown here is derived from an EMBL/GenBank/DDBJ whole genome shotgun (WGS) entry which is preliminary data.</text>
</comment>
<keyword evidence="1" id="KW-0812">Transmembrane</keyword>
<gene>
    <name evidence="2" type="ORF">TNCT_273581</name>
</gene>
<organism evidence="2 3">
    <name type="scientific">Trichonephila clavata</name>
    <name type="common">Joro spider</name>
    <name type="synonym">Nephila clavata</name>
    <dbReference type="NCBI Taxonomy" id="2740835"/>
    <lineage>
        <taxon>Eukaryota</taxon>
        <taxon>Metazoa</taxon>
        <taxon>Ecdysozoa</taxon>
        <taxon>Arthropoda</taxon>
        <taxon>Chelicerata</taxon>
        <taxon>Arachnida</taxon>
        <taxon>Araneae</taxon>
        <taxon>Araneomorphae</taxon>
        <taxon>Entelegynae</taxon>
        <taxon>Araneoidea</taxon>
        <taxon>Nephilidae</taxon>
        <taxon>Trichonephila</taxon>
    </lineage>
</organism>